<evidence type="ECO:0000256" key="1">
    <source>
        <dbReference type="SAM" id="Coils"/>
    </source>
</evidence>
<evidence type="ECO:0000313" key="3">
    <source>
        <dbReference type="EMBL" id="TLE07994.1"/>
    </source>
</evidence>
<dbReference type="RefSeq" id="WP_194145935.1">
    <property type="nucleotide sequence ID" value="NZ_JRPJ02000065.1"/>
</dbReference>
<evidence type="ECO:0000313" key="4">
    <source>
        <dbReference type="Proteomes" id="UP000029857"/>
    </source>
</evidence>
<evidence type="ECO:0000256" key="2">
    <source>
        <dbReference type="SAM" id="MobiDB-lite"/>
    </source>
</evidence>
<comment type="caution">
    <text evidence="3">The sequence shown here is derived from an EMBL/GenBank/DDBJ whole genome shotgun (WGS) entry which is preliminary data.</text>
</comment>
<proteinExistence type="predicted"/>
<feature type="compositionally biased region" description="Basic and acidic residues" evidence="2">
    <location>
        <begin position="118"/>
        <end position="131"/>
    </location>
</feature>
<organism evidence="3 4">
    <name type="scientific">Helicobacter bilis</name>
    <dbReference type="NCBI Taxonomy" id="37372"/>
    <lineage>
        <taxon>Bacteria</taxon>
        <taxon>Pseudomonadati</taxon>
        <taxon>Campylobacterota</taxon>
        <taxon>Epsilonproteobacteria</taxon>
        <taxon>Campylobacterales</taxon>
        <taxon>Helicobacteraceae</taxon>
        <taxon>Helicobacter</taxon>
    </lineage>
</organism>
<name>A0A4U8U4H2_9HELI</name>
<accession>A0A4U8U4H2</accession>
<keyword evidence="1" id="KW-0175">Coiled coil</keyword>
<protein>
    <submittedName>
        <fullName evidence="3">Uncharacterized protein</fullName>
    </submittedName>
</protein>
<feature type="region of interest" description="Disordered" evidence="2">
    <location>
        <begin position="118"/>
        <end position="142"/>
    </location>
</feature>
<dbReference type="Proteomes" id="UP000029857">
    <property type="component" value="Unassembled WGS sequence"/>
</dbReference>
<gene>
    <name evidence="3" type="ORF">LS79_010730</name>
</gene>
<dbReference type="EMBL" id="JRPJ02000065">
    <property type="protein sequence ID" value="TLE07994.1"/>
    <property type="molecule type" value="Genomic_DNA"/>
</dbReference>
<feature type="region of interest" description="Disordered" evidence="2">
    <location>
        <begin position="44"/>
        <end position="63"/>
    </location>
</feature>
<sequence length="142" mass="16727">MYLTMGCSEEFTDGIILKPGERLTKDNIEQITMKTLDEQIKQMDKEHNEKMRAKSGEMDEMDKTMEEEWHKAIEEGLYKAMKKEREETRKESEAQIQEMKKSLDNLIGELVDSMEKDELKYTAQRTDEGKTHSRTTLNQNNE</sequence>
<feature type="coiled-coil region" evidence="1">
    <location>
        <begin position="78"/>
        <end position="116"/>
    </location>
</feature>
<reference evidence="3 4" key="1">
    <citation type="journal article" date="2014" name="Genome Announc.">
        <title>Draft genome sequences of eight enterohepatic helicobacter species isolated from both laboratory and wild rodents.</title>
        <authorList>
            <person name="Sheh A."/>
            <person name="Shen Z."/>
            <person name="Fox J.G."/>
        </authorList>
    </citation>
    <scope>NUCLEOTIDE SEQUENCE [LARGE SCALE GENOMIC DNA]</scope>
    <source>
        <strain evidence="3 4">ATCC 49320</strain>
    </source>
</reference>
<dbReference type="AlphaFoldDB" id="A0A4U8U4H2"/>